<evidence type="ECO:0000313" key="1">
    <source>
        <dbReference type="EMBL" id="MCZ3367187.1"/>
    </source>
</evidence>
<name>A0A9E4ZZG8_9EURY</name>
<dbReference type="RefSeq" id="WP_048082445.1">
    <property type="nucleotide sequence ID" value="NZ_JAPVER010000020.1"/>
</dbReference>
<evidence type="ECO:0000313" key="2">
    <source>
        <dbReference type="EMBL" id="MCZ3373665.1"/>
    </source>
</evidence>
<comment type="caution">
    <text evidence="1">The sequence shown here is derived from an EMBL/GenBank/DDBJ whole genome shotgun (WGS) entry which is preliminary data.</text>
</comment>
<keyword evidence="3" id="KW-1185">Reference proteome</keyword>
<organism evidence="1 3">
    <name type="scientific">Methanobacterium veterum</name>
    <dbReference type="NCBI Taxonomy" id="408577"/>
    <lineage>
        <taxon>Archaea</taxon>
        <taxon>Methanobacteriati</taxon>
        <taxon>Methanobacteriota</taxon>
        <taxon>Methanomada group</taxon>
        <taxon>Methanobacteria</taxon>
        <taxon>Methanobacteriales</taxon>
        <taxon>Methanobacteriaceae</taxon>
        <taxon>Methanobacterium</taxon>
    </lineage>
</organism>
<sequence length="63" mass="7210">MDEIIDREVSSKFLDDAYKCKPANLGFLLQKIEYEIQNRDHADSILLRAKTVVTSKIALINSK</sequence>
<reference evidence="1" key="1">
    <citation type="submission" date="2022-12" db="EMBL/GenBank/DDBJ databases">
        <title>Reclassification of two methanogenic archaea species isolated from the Kolyma lowland permafrost.</title>
        <authorList>
            <person name="Trubitsyn V.E."/>
            <person name="Rivkina E.M."/>
            <person name="Shcherbakova V.A."/>
        </authorList>
    </citation>
    <scope>NUCLEOTIDE SEQUENCE</scope>
    <source>
        <strain evidence="1">M2</strain>
        <strain evidence="2">MK4</strain>
    </source>
</reference>
<dbReference type="GeneID" id="300259222"/>
<dbReference type="Proteomes" id="UP001074446">
    <property type="component" value="Unassembled WGS sequence"/>
</dbReference>
<accession>A0A9E4ZZG8</accession>
<dbReference type="EMBL" id="JAPVES010000030">
    <property type="protein sequence ID" value="MCZ3373665.1"/>
    <property type="molecule type" value="Genomic_DNA"/>
</dbReference>
<dbReference type="AlphaFoldDB" id="A0A9E4ZZG8"/>
<gene>
    <name evidence="2" type="ORF">O3H35_13535</name>
    <name evidence="1" type="ORF">O3H54_14955</name>
</gene>
<evidence type="ECO:0000313" key="3">
    <source>
        <dbReference type="Proteomes" id="UP001068021"/>
    </source>
</evidence>
<dbReference type="EMBL" id="JAPVER010000020">
    <property type="protein sequence ID" value="MCZ3367187.1"/>
    <property type="molecule type" value="Genomic_DNA"/>
</dbReference>
<protein>
    <submittedName>
        <fullName evidence="1">Uncharacterized protein</fullName>
    </submittedName>
</protein>
<dbReference type="Proteomes" id="UP001068021">
    <property type="component" value="Unassembled WGS sequence"/>
</dbReference>
<proteinExistence type="predicted"/>